<organism evidence="7 8">
    <name type="scientific">Bemisia tabaci</name>
    <name type="common">Sweetpotato whitefly</name>
    <name type="synonym">Aleurodes tabaci</name>
    <dbReference type="NCBI Taxonomy" id="7038"/>
    <lineage>
        <taxon>Eukaryota</taxon>
        <taxon>Metazoa</taxon>
        <taxon>Ecdysozoa</taxon>
        <taxon>Arthropoda</taxon>
        <taxon>Hexapoda</taxon>
        <taxon>Insecta</taxon>
        <taxon>Pterygota</taxon>
        <taxon>Neoptera</taxon>
        <taxon>Paraneoptera</taxon>
        <taxon>Hemiptera</taxon>
        <taxon>Sternorrhyncha</taxon>
        <taxon>Aleyrodoidea</taxon>
        <taxon>Aleyrodidae</taxon>
        <taxon>Aleyrodinae</taxon>
        <taxon>Bemisia</taxon>
    </lineage>
</organism>
<keyword evidence="2 5" id="KW-0812">Transmembrane</keyword>
<evidence type="ECO:0000313" key="8">
    <source>
        <dbReference type="Proteomes" id="UP001152759"/>
    </source>
</evidence>
<feature type="transmembrane region" description="Helical" evidence="5">
    <location>
        <begin position="179"/>
        <end position="200"/>
    </location>
</feature>
<feature type="transmembrane region" description="Helical" evidence="5">
    <location>
        <begin position="212"/>
        <end position="234"/>
    </location>
</feature>
<dbReference type="PANTHER" id="PTHR23241">
    <property type="entry name" value="LATE EMBRYOGENESIS ABUNDANT PLANTS LEA-RELATED"/>
    <property type="match status" value="1"/>
</dbReference>
<comment type="subcellular location">
    <subcellularLocation>
        <location evidence="1">Membrane</location>
    </subcellularLocation>
</comment>
<feature type="transmembrane region" description="Helical" evidence="5">
    <location>
        <begin position="108"/>
        <end position="127"/>
    </location>
</feature>
<dbReference type="GO" id="GO:0016020">
    <property type="term" value="C:membrane"/>
    <property type="evidence" value="ECO:0007669"/>
    <property type="project" value="UniProtKB-SubCell"/>
</dbReference>
<dbReference type="InterPro" id="IPR053009">
    <property type="entry name" value="Xanthocillin_Biosynth-Assoc"/>
</dbReference>
<protein>
    <recommendedName>
        <fullName evidence="6">TMEM205-like domain-containing protein</fullName>
    </recommendedName>
</protein>
<dbReference type="Proteomes" id="UP001152759">
    <property type="component" value="Chromosome 5"/>
</dbReference>
<sequence length="314" mass="35392">MCKVTKLDSPVLLKMRHPHGVNNNGDDKSADKEFKPYKISDDPAEIMQNKVVDTEKLLSRTKEEKPEQDILGQSTDVLRSFISLCNEMLVRAKEFYYQSTILRTTQPAHIIAVAAVILVASLIYPSHSAKDSRNSTCSILLYFSALSMHIGSQFWMTFMSGISLYFNLSRHSFGDVQKVLFPLYFTCNSILSAVILVQFGRIHAADEKWDHAIYAQIAALSLCFLLELLIRLYIAPPTLRLIDIKSRIEKSVGVGQEVGCYRLGPLTSCPHYMALHKAFRQFHLCAAIGNVLCMSCSAFHLYYLASNFKSDCVM</sequence>
<evidence type="ECO:0000259" key="6">
    <source>
        <dbReference type="Pfam" id="PF13664"/>
    </source>
</evidence>
<evidence type="ECO:0000256" key="1">
    <source>
        <dbReference type="ARBA" id="ARBA00004370"/>
    </source>
</evidence>
<name>A0A9P0F3N4_BEMTA</name>
<evidence type="ECO:0000256" key="2">
    <source>
        <dbReference type="ARBA" id="ARBA00022692"/>
    </source>
</evidence>
<evidence type="ECO:0000256" key="4">
    <source>
        <dbReference type="ARBA" id="ARBA00023136"/>
    </source>
</evidence>
<feature type="transmembrane region" description="Helical" evidence="5">
    <location>
        <begin position="282"/>
        <end position="305"/>
    </location>
</feature>
<dbReference type="Pfam" id="PF13664">
    <property type="entry name" value="DUF4149"/>
    <property type="match status" value="1"/>
</dbReference>
<keyword evidence="8" id="KW-1185">Reference proteome</keyword>
<reference evidence="7" key="1">
    <citation type="submission" date="2021-12" db="EMBL/GenBank/DDBJ databases">
        <authorList>
            <person name="King R."/>
        </authorList>
    </citation>
    <scope>NUCLEOTIDE SEQUENCE</scope>
</reference>
<evidence type="ECO:0000256" key="3">
    <source>
        <dbReference type="ARBA" id="ARBA00022989"/>
    </source>
</evidence>
<feature type="transmembrane region" description="Helical" evidence="5">
    <location>
        <begin position="139"/>
        <end position="167"/>
    </location>
</feature>
<proteinExistence type="predicted"/>
<accession>A0A9P0F3N4</accession>
<evidence type="ECO:0000313" key="7">
    <source>
        <dbReference type="EMBL" id="CAH0390624.1"/>
    </source>
</evidence>
<dbReference type="EMBL" id="OU963866">
    <property type="protein sequence ID" value="CAH0390624.1"/>
    <property type="molecule type" value="Genomic_DNA"/>
</dbReference>
<dbReference type="OrthoDB" id="1641132at2759"/>
<dbReference type="PANTHER" id="PTHR23241:SF102">
    <property type="entry name" value="LD23009P"/>
    <property type="match status" value="1"/>
</dbReference>
<keyword evidence="3 5" id="KW-1133">Transmembrane helix</keyword>
<dbReference type="KEGG" id="btab:109040814"/>
<feature type="domain" description="TMEM205-like" evidence="6">
    <location>
        <begin position="146"/>
        <end position="241"/>
    </location>
</feature>
<dbReference type="InterPro" id="IPR025423">
    <property type="entry name" value="TMEM205-like"/>
</dbReference>
<evidence type="ECO:0000256" key="5">
    <source>
        <dbReference type="SAM" id="Phobius"/>
    </source>
</evidence>
<gene>
    <name evidence="7" type="ORF">BEMITA_LOCUS9328</name>
</gene>
<keyword evidence="4 5" id="KW-0472">Membrane</keyword>
<dbReference type="AlphaFoldDB" id="A0A9P0F3N4"/>